<dbReference type="InterPro" id="IPR037066">
    <property type="entry name" value="Plug_dom_sf"/>
</dbReference>
<dbReference type="SUPFAM" id="SSF56935">
    <property type="entry name" value="Porins"/>
    <property type="match status" value="1"/>
</dbReference>
<evidence type="ECO:0000259" key="16">
    <source>
        <dbReference type="Pfam" id="PF00593"/>
    </source>
</evidence>
<dbReference type="Gene3D" id="2.170.130.10">
    <property type="entry name" value="TonB-dependent receptor, plug domain"/>
    <property type="match status" value="1"/>
</dbReference>
<name>A0A246GDP7_9FLAO</name>
<dbReference type="InterPro" id="IPR000531">
    <property type="entry name" value="Beta-barrel_TonB"/>
</dbReference>
<keyword evidence="6 14" id="KW-0812">Transmembrane</keyword>
<dbReference type="CDD" id="cd01347">
    <property type="entry name" value="ligand_gated_channel"/>
    <property type="match status" value="1"/>
</dbReference>
<keyword evidence="4 14" id="KW-1134">Transmembrane beta strand</keyword>
<evidence type="ECO:0000313" key="19">
    <source>
        <dbReference type="Proteomes" id="UP000198034"/>
    </source>
</evidence>
<comment type="similarity">
    <text evidence="2 14 15">Belongs to the TonB-dependent receptor family.</text>
</comment>
<comment type="caution">
    <text evidence="18">The sequence shown here is derived from an EMBL/GenBank/DDBJ whole genome shotgun (WGS) entry which is preliminary data.</text>
</comment>
<comment type="subcellular location">
    <subcellularLocation>
        <location evidence="1 14">Cell outer membrane</location>
        <topology evidence="1 14">Multi-pass membrane protein</topology>
    </subcellularLocation>
</comment>
<dbReference type="InterPro" id="IPR012910">
    <property type="entry name" value="Plug_dom"/>
</dbReference>
<feature type="domain" description="TonB-dependent receptor-like beta-barrel" evidence="16">
    <location>
        <begin position="232"/>
        <end position="668"/>
    </location>
</feature>
<keyword evidence="12 18" id="KW-0675">Receptor</keyword>
<keyword evidence="9" id="KW-0406">Ion transport</keyword>
<evidence type="ECO:0000259" key="17">
    <source>
        <dbReference type="Pfam" id="PF07715"/>
    </source>
</evidence>
<evidence type="ECO:0000256" key="3">
    <source>
        <dbReference type="ARBA" id="ARBA00022448"/>
    </source>
</evidence>
<evidence type="ECO:0000256" key="9">
    <source>
        <dbReference type="ARBA" id="ARBA00023065"/>
    </source>
</evidence>
<dbReference type="GO" id="GO:0015344">
    <property type="term" value="F:siderophore uptake transmembrane transporter activity"/>
    <property type="evidence" value="ECO:0007669"/>
    <property type="project" value="TreeGrafter"/>
</dbReference>
<evidence type="ECO:0000256" key="7">
    <source>
        <dbReference type="ARBA" id="ARBA00022729"/>
    </source>
</evidence>
<keyword evidence="5" id="KW-0410">Iron transport</keyword>
<evidence type="ECO:0000256" key="15">
    <source>
        <dbReference type="RuleBase" id="RU003357"/>
    </source>
</evidence>
<dbReference type="EMBL" id="MTCY01000002">
    <property type="protein sequence ID" value="OWP79533.1"/>
    <property type="molecule type" value="Genomic_DNA"/>
</dbReference>
<evidence type="ECO:0000256" key="2">
    <source>
        <dbReference type="ARBA" id="ARBA00009810"/>
    </source>
</evidence>
<dbReference type="GO" id="GO:0038023">
    <property type="term" value="F:signaling receptor activity"/>
    <property type="evidence" value="ECO:0007669"/>
    <property type="project" value="InterPro"/>
</dbReference>
<evidence type="ECO:0000256" key="5">
    <source>
        <dbReference type="ARBA" id="ARBA00022496"/>
    </source>
</evidence>
<dbReference type="PROSITE" id="PS52016">
    <property type="entry name" value="TONB_DEPENDENT_REC_3"/>
    <property type="match status" value="1"/>
</dbReference>
<dbReference type="NCBIfam" id="TIGR01783">
    <property type="entry name" value="TonB-siderophor"/>
    <property type="match status" value="1"/>
</dbReference>
<proteinExistence type="inferred from homology"/>
<dbReference type="InterPro" id="IPR010105">
    <property type="entry name" value="TonB_sidphr_rcpt"/>
</dbReference>
<dbReference type="AlphaFoldDB" id="A0A246GDP7"/>
<dbReference type="Proteomes" id="UP000198034">
    <property type="component" value="Unassembled WGS sequence"/>
</dbReference>
<dbReference type="GO" id="GO:0009279">
    <property type="term" value="C:cell outer membrane"/>
    <property type="evidence" value="ECO:0007669"/>
    <property type="project" value="UniProtKB-SubCell"/>
</dbReference>
<evidence type="ECO:0000313" key="18">
    <source>
        <dbReference type="EMBL" id="OWP79533.1"/>
    </source>
</evidence>
<dbReference type="GO" id="GO:0015891">
    <property type="term" value="P:siderophore transport"/>
    <property type="evidence" value="ECO:0007669"/>
    <property type="project" value="InterPro"/>
</dbReference>
<accession>A0A246GDP7</accession>
<feature type="domain" description="TonB-dependent receptor plug" evidence="17">
    <location>
        <begin position="60"/>
        <end position="157"/>
    </location>
</feature>
<gene>
    <name evidence="18" type="ORF">BWK62_01010</name>
</gene>
<keyword evidence="8" id="KW-0408">Iron</keyword>
<organism evidence="18 19">
    <name type="scientific">Flavobacterium columnare</name>
    <dbReference type="NCBI Taxonomy" id="996"/>
    <lineage>
        <taxon>Bacteria</taxon>
        <taxon>Pseudomonadati</taxon>
        <taxon>Bacteroidota</taxon>
        <taxon>Flavobacteriia</taxon>
        <taxon>Flavobacteriales</taxon>
        <taxon>Flavobacteriaceae</taxon>
        <taxon>Flavobacterium</taxon>
    </lineage>
</organism>
<dbReference type="InterPro" id="IPR039426">
    <property type="entry name" value="TonB-dep_rcpt-like"/>
</dbReference>
<evidence type="ECO:0000256" key="6">
    <source>
        <dbReference type="ARBA" id="ARBA00022692"/>
    </source>
</evidence>
<evidence type="ECO:0000256" key="12">
    <source>
        <dbReference type="ARBA" id="ARBA00023170"/>
    </source>
</evidence>
<evidence type="ECO:0000256" key="1">
    <source>
        <dbReference type="ARBA" id="ARBA00004571"/>
    </source>
</evidence>
<evidence type="ECO:0000256" key="8">
    <source>
        <dbReference type="ARBA" id="ARBA00023004"/>
    </source>
</evidence>
<keyword evidence="13 14" id="KW-0998">Cell outer membrane</keyword>
<dbReference type="PANTHER" id="PTHR32552:SF68">
    <property type="entry name" value="FERRICHROME OUTER MEMBRANE TRANSPORTER_PHAGE RECEPTOR"/>
    <property type="match status" value="1"/>
</dbReference>
<evidence type="ECO:0000256" key="13">
    <source>
        <dbReference type="ARBA" id="ARBA00023237"/>
    </source>
</evidence>
<dbReference type="Pfam" id="PF07715">
    <property type="entry name" value="Plug"/>
    <property type="match status" value="1"/>
</dbReference>
<dbReference type="Pfam" id="PF00593">
    <property type="entry name" value="TonB_dep_Rec_b-barrel"/>
    <property type="match status" value="1"/>
</dbReference>
<sequence>MYKSILIILLATMSIYTYGQKKRIYKDSINNIKEIAISGTANKFASNKVSSSLRLKTEISKIPQNIQIVTNELLKNQNITTMMENVTRNISGAQMNEHFGNYANINMRGFKLPSFRNGMNIDIGYGPLATDLSMVENIEFVKGPSGFMTSAGAPSGIYNVVTKKPTKKPVNEVSFSGGSFNFYRASLDLGGALTENGKLQYRFNSMYQYSETNRQFENNSRYSIVPSFKYEFNDNTSITTEFTYQKAKQMLSASYVFAPAEKGLGSLDRDISHIDQNYPSSDIEEVNLFIDFNHNFNTKWSINSQYMIMQYKQLGYTNWVYAIHPLGYTQRMLNNFDTKALNELAQIYLNGEVTFLGITHKLLSGIDYKKLNSKYDWSHIATYDPIPFNLFQPSYGNAVYPKFDRNLELTNIGSGTEYTSVYAQDEIWLLNNKLRVTLAGRYFNGKTNDDYKNEITIKKIIPRAGISFDLTKNFTLYSQYDNSIIPNYGTNRTGKTFDPEYANNIEAGFKKSFLKDKLKTTISAYQITKKNVLVTDPYDINNKLQIGKVRSEGLEFDIQGQLSPQLNIVLNYAFTEVKTIEDTNPLNIGKRIEGHSKHTTNGWINYNFKEESIFKGFGTMLGYQYLVDRSTSNWGMDNKTILPDYLRVDTGINWRYRGLNIALNVNNLFNKYLYSGGIAGTIAYWQSEPGRNWRAMITYKF</sequence>
<evidence type="ECO:0000256" key="11">
    <source>
        <dbReference type="ARBA" id="ARBA00023136"/>
    </source>
</evidence>
<keyword evidence="10 15" id="KW-0798">TonB box</keyword>
<dbReference type="PANTHER" id="PTHR32552">
    <property type="entry name" value="FERRICHROME IRON RECEPTOR-RELATED"/>
    <property type="match status" value="1"/>
</dbReference>
<evidence type="ECO:0000256" key="10">
    <source>
        <dbReference type="ARBA" id="ARBA00023077"/>
    </source>
</evidence>
<protein>
    <submittedName>
        <fullName evidence="18">TonB-dependent siderophore receptor</fullName>
    </submittedName>
</protein>
<reference evidence="18 19" key="1">
    <citation type="journal article" date="2017" name="Infect. Genet. Evol.">
        <title>Comparative genome analysis of fish pathogen Flavobacterium columnare reveals extensive sequence diversity within the species.</title>
        <authorList>
            <person name="Kayansamruaj P."/>
            <person name="Dong H.T."/>
            <person name="Hirono I."/>
            <person name="Kondo H."/>
            <person name="Senapin S."/>
            <person name="Rodkhum C."/>
        </authorList>
    </citation>
    <scope>NUCLEOTIDE SEQUENCE [LARGE SCALE GENOMIC DNA]</scope>
    <source>
        <strain evidence="18 19">1214</strain>
    </source>
</reference>
<keyword evidence="7" id="KW-0732">Signal</keyword>
<keyword evidence="3 14" id="KW-0813">Transport</keyword>
<evidence type="ECO:0000256" key="14">
    <source>
        <dbReference type="PROSITE-ProRule" id="PRU01360"/>
    </source>
</evidence>
<keyword evidence="11 14" id="KW-0472">Membrane</keyword>
<dbReference type="Gene3D" id="2.40.170.20">
    <property type="entry name" value="TonB-dependent receptor, beta-barrel domain"/>
    <property type="match status" value="1"/>
</dbReference>
<evidence type="ECO:0000256" key="4">
    <source>
        <dbReference type="ARBA" id="ARBA00022452"/>
    </source>
</evidence>
<dbReference type="InterPro" id="IPR036942">
    <property type="entry name" value="Beta-barrel_TonB_sf"/>
</dbReference>